<keyword evidence="10" id="KW-0233">DNA recombination</keyword>
<sequence length="191" mass="21894">MANISVVEARRLGLLPQEDERAGRRSCVRDGHANRGQGLEQLIITQNHLYRNQGITVIHKVPTEWIPIRKGGAIVAAKVTQKAAVDFMGVYMGRPIAFDAKDCQQKWMRWDRLEEHQDSFLQKWDELGGIAFILAEFGQEIYVIPWREWNEGIRRWRLGGAASFKPGEVGRPVKGTDYLRTVNQLWNLEIA</sequence>
<keyword evidence="8" id="KW-0378">Hydrolase</keyword>
<dbReference type="GO" id="GO:0005737">
    <property type="term" value="C:cytoplasm"/>
    <property type="evidence" value="ECO:0007669"/>
    <property type="project" value="UniProtKB-SubCell"/>
</dbReference>
<dbReference type="InterPro" id="IPR004612">
    <property type="entry name" value="Resolv_RecU"/>
</dbReference>
<evidence type="ECO:0000256" key="12">
    <source>
        <dbReference type="ARBA" id="ARBA00023447"/>
    </source>
</evidence>
<dbReference type="GO" id="GO:0004519">
    <property type="term" value="F:endonuclease activity"/>
    <property type="evidence" value="ECO:0007669"/>
    <property type="project" value="UniProtKB-KW"/>
</dbReference>
<evidence type="ECO:0000313" key="15">
    <source>
        <dbReference type="Proteomes" id="UP000430670"/>
    </source>
</evidence>
<dbReference type="AlphaFoldDB" id="A0A6I3SG44"/>
<dbReference type="Proteomes" id="UP000430670">
    <property type="component" value="Unassembled WGS sequence"/>
</dbReference>
<dbReference type="OrthoDB" id="9783592at2"/>
<evidence type="ECO:0000256" key="6">
    <source>
        <dbReference type="ARBA" id="ARBA00022759"/>
    </source>
</evidence>
<dbReference type="EMBL" id="WNKU01000001">
    <property type="protein sequence ID" value="MTV47744.1"/>
    <property type="molecule type" value="Genomic_DNA"/>
</dbReference>
<evidence type="ECO:0000256" key="8">
    <source>
        <dbReference type="ARBA" id="ARBA00022801"/>
    </source>
</evidence>
<dbReference type="RefSeq" id="WP_155474818.1">
    <property type="nucleotide sequence ID" value="NZ_WNKU01000001.1"/>
</dbReference>
<dbReference type="GO" id="GO:0016787">
    <property type="term" value="F:hydrolase activity"/>
    <property type="evidence" value="ECO:0007669"/>
    <property type="project" value="UniProtKB-KW"/>
</dbReference>
<reference evidence="14 15" key="1">
    <citation type="submission" date="2019-11" db="EMBL/GenBank/DDBJ databases">
        <title>Whole-genome sequence of a the green, strictly anaerobic photosynthetic bacterium Heliobacillus mobilis DSM 6151.</title>
        <authorList>
            <person name="Kyndt J.A."/>
            <person name="Meyer T.E."/>
        </authorList>
    </citation>
    <scope>NUCLEOTIDE SEQUENCE [LARGE SCALE GENOMIC DNA]</scope>
    <source>
        <strain evidence="14 15">DSM 6151</strain>
    </source>
</reference>
<keyword evidence="3" id="KW-0963">Cytoplasm</keyword>
<organism evidence="14 15">
    <name type="scientific">Heliobacterium mobile</name>
    <name type="common">Heliobacillus mobilis</name>
    <dbReference type="NCBI Taxonomy" id="28064"/>
    <lineage>
        <taxon>Bacteria</taxon>
        <taxon>Bacillati</taxon>
        <taxon>Bacillota</taxon>
        <taxon>Clostridia</taxon>
        <taxon>Eubacteriales</taxon>
        <taxon>Heliobacteriaceae</taxon>
        <taxon>Heliobacterium</taxon>
    </lineage>
</organism>
<evidence type="ECO:0000256" key="9">
    <source>
        <dbReference type="ARBA" id="ARBA00022842"/>
    </source>
</evidence>
<evidence type="ECO:0000313" key="14">
    <source>
        <dbReference type="EMBL" id="MTV47744.1"/>
    </source>
</evidence>
<accession>A0A6I3SG44</accession>
<dbReference type="GO" id="GO:0006281">
    <property type="term" value="P:DNA repair"/>
    <property type="evidence" value="ECO:0007669"/>
    <property type="project" value="UniProtKB-KW"/>
</dbReference>
<evidence type="ECO:0000256" key="2">
    <source>
        <dbReference type="ARBA" id="ARBA00004496"/>
    </source>
</evidence>
<dbReference type="Gene3D" id="3.40.1350.10">
    <property type="match status" value="1"/>
</dbReference>
<keyword evidence="15" id="KW-1185">Reference proteome</keyword>
<evidence type="ECO:0000256" key="7">
    <source>
        <dbReference type="ARBA" id="ARBA00022763"/>
    </source>
</evidence>
<keyword evidence="6" id="KW-0255">Endonuclease</keyword>
<dbReference type="Pfam" id="PF03838">
    <property type="entry name" value="RecU"/>
    <property type="match status" value="1"/>
</dbReference>
<evidence type="ECO:0000256" key="4">
    <source>
        <dbReference type="ARBA" id="ARBA00022722"/>
    </source>
</evidence>
<evidence type="ECO:0000256" key="11">
    <source>
        <dbReference type="ARBA" id="ARBA00023204"/>
    </source>
</evidence>
<comment type="caution">
    <text evidence="14">The sequence shown here is derived from an EMBL/GenBank/DDBJ whole genome shotgun (WGS) entry which is preliminary data.</text>
</comment>
<protein>
    <recommendedName>
        <fullName evidence="13">Holliday junction resolvase RecU</fullName>
    </recommendedName>
</protein>
<dbReference type="GO" id="GO:0006310">
    <property type="term" value="P:DNA recombination"/>
    <property type="evidence" value="ECO:0007669"/>
    <property type="project" value="UniProtKB-KW"/>
</dbReference>
<evidence type="ECO:0000256" key="1">
    <source>
        <dbReference type="ARBA" id="ARBA00001946"/>
    </source>
</evidence>
<comment type="cofactor">
    <cofactor evidence="1">
        <name>Mg(2+)</name>
        <dbReference type="ChEBI" id="CHEBI:18420"/>
    </cofactor>
</comment>
<dbReference type="InterPro" id="IPR011856">
    <property type="entry name" value="tRNA_endonuc-like_dom_sf"/>
</dbReference>
<evidence type="ECO:0000256" key="10">
    <source>
        <dbReference type="ARBA" id="ARBA00023172"/>
    </source>
</evidence>
<keyword evidence="7" id="KW-0227">DNA damage</keyword>
<comment type="subcellular location">
    <subcellularLocation>
        <location evidence="2">Cytoplasm</location>
    </subcellularLocation>
</comment>
<proteinExistence type="inferred from homology"/>
<gene>
    <name evidence="14" type="ORF">GJ688_01945</name>
</gene>
<evidence type="ECO:0000256" key="5">
    <source>
        <dbReference type="ARBA" id="ARBA00022723"/>
    </source>
</evidence>
<dbReference type="InterPro" id="IPR011335">
    <property type="entry name" value="Restrct_endonuc-II-like"/>
</dbReference>
<keyword evidence="4" id="KW-0540">Nuclease</keyword>
<dbReference type="GO" id="GO:0046872">
    <property type="term" value="F:metal ion binding"/>
    <property type="evidence" value="ECO:0007669"/>
    <property type="project" value="UniProtKB-KW"/>
</dbReference>
<keyword evidence="11" id="KW-0234">DNA repair</keyword>
<comment type="similarity">
    <text evidence="12">Belongs to the RecU family.</text>
</comment>
<dbReference type="SUPFAM" id="SSF52980">
    <property type="entry name" value="Restriction endonuclease-like"/>
    <property type="match status" value="1"/>
</dbReference>
<evidence type="ECO:0000256" key="13">
    <source>
        <dbReference type="ARBA" id="ARBA00029523"/>
    </source>
</evidence>
<keyword evidence="5" id="KW-0479">Metal-binding</keyword>
<keyword evidence="9" id="KW-0460">Magnesium</keyword>
<evidence type="ECO:0000256" key="3">
    <source>
        <dbReference type="ARBA" id="ARBA00022490"/>
    </source>
</evidence>
<dbReference type="GO" id="GO:0003676">
    <property type="term" value="F:nucleic acid binding"/>
    <property type="evidence" value="ECO:0007669"/>
    <property type="project" value="InterPro"/>
</dbReference>
<name>A0A6I3SG44_HELMO</name>